<feature type="compositionally biased region" description="Polar residues" evidence="9">
    <location>
        <begin position="1040"/>
        <end position="1055"/>
    </location>
</feature>
<feature type="compositionally biased region" description="Polar residues" evidence="9">
    <location>
        <begin position="379"/>
        <end position="395"/>
    </location>
</feature>
<organism evidence="12 13">
    <name type="scientific">Aureobasidium namibiae CBS 147.97</name>
    <dbReference type="NCBI Taxonomy" id="1043004"/>
    <lineage>
        <taxon>Eukaryota</taxon>
        <taxon>Fungi</taxon>
        <taxon>Dikarya</taxon>
        <taxon>Ascomycota</taxon>
        <taxon>Pezizomycotina</taxon>
        <taxon>Dothideomycetes</taxon>
        <taxon>Dothideomycetidae</taxon>
        <taxon>Dothideales</taxon>
        <taxon>Saccotheciaceae</taxon>
        <taxon>Aureobasidium</taxon>
    </lineage>
</organism>
<reference evidence="12 13" key="1">
    <citation type="journal article" date="2014" name="BMC Genomics">
        <title>Genome sequencing of four Aureobasidium pullulans varieties: biotechnological potential, stress tolerance, and description of new species.</title>
        <authorList>
            <person name="Gostin Ar C."/>
            <person name="Ohm R.A."/>
            <person name="Kogej T."/>
            <person name="Sonjak S."/>
            <person name="Turk M."/>
            <person name="Zajc J."/>
            <person name="Zalar P."/>
            <person name="Grube M."/>
            <person name="Sun H."/>
            <person name="Han J."/>
            <person name="Sharma A."/>
            <person name="Chiniquy J."/>
            <person name="Ngan C.Y."/>
            <person name="Lipzen A."/>
            <person name="Barry K."/>
            <person name="Grigoriev I.V."/>
            <person name="Gunde-Cimerman N."/>
        </authorList>
    </citation>
    <scope>NUCLEOTIDE SEQUENCE [LARGE SCALE GENOMIC DNA]</scope>
    <source>
        <strain evidence="12 13">CBS 147.97</strain>
    </source>
</reference>
<accession>A0A074WCM8</accession>
<dbReference type="PANTHER" id="PTHR46459">
    <property type="entry name" value="E1A-BINDING PROTEIN P400-RELATED"/>
    <property type="match status" value="1"/>
</dbReference>
<evidence type="ECO:0000256" key="7">
    <source>
        <dbReference type="ARBA" id="ARBA00025178"/>
    </source>
</evidence>
<feature type="compositionally biased region" description="Low complexity" evidence="9">
    <location>
        <begin position="1227"/>
        <end position="1247"/>
    </location>
</feature>
<dbReference type="OrthoDB" id="5364245at2759"/>
<feature type="compositionally biased region" description="Basic and acidic residues" evidence="9">
    <location>
        <begin position="254"/>
        <end position="265"/>
    </location>
</feature>
<feature type="compositionally biased region" description="Low complexity" evidence="9">
    <location>
        <begin position="989"/>
        <end position="1005"/>
    </location>
</feature>
<feature type="compositionally biased region" description="Polar residues" evidence="9">
    <location>
        <begin position="237"/>
        <end position="251"/>
    </location>
</feature>
<evidence type="ECO:0000259" key="10">
    <source>
        <dbReference type="PROSITE" id="PS50090"/>
    </source>
</evidence>
<feature type="region of interest" description="Disordered" evidence="9">
    <location>
        <begin position="379"/>
        <end position="398"/>
    </location>
</feature>
<dbReference type="InterPro" id="IPR014012">
    <property type="entry name" value="HSA_dom"/>
</dbReference>
<evidence type="ECO:0000256" key="2">
    <source>
        <dbReference type="ARBA" id="ARBA00008913"/>
    </source>
</evidence>
<feature type="compositionally biased region" description="Basic and acidic residues" evidence="9">
    <location>
        <begin position="296"/>
        <end position="305"/>
    </location>
</feature>
<dbReference type="Gene3D" id="1.10.10.60">
    <property type="entry name" value="Homeodomain-like"/>
    <property type="match status" value="1"/>
</dbReference>
<dbReference type="EMBL" id="KL584716">
    <property type="protein sequence ID" value="KEQ70693.1"/>
    <property type="molecule type" value="Genomic_DNA"/>
</dbReference>
<feature type="compositionally biased region" description="Low complexity" evidence="9">
    <location>
        <begin position="1310"/>
        <end position="1319"/>
    </location>
</feature>
<feature type="compositionally biased region" description="Low complexity" evidence="9">
    <location>
        <begin position="1029"/>
        <end position="1039"/>
    </location>
</feature>
<feature type="region of interest" description="Disordered" evidence="9">
    <location>
        <begin position="296"/>
        <end position="370"/>
    </location>
</feature>
<feature type="domain" description="HSA" evidence="11">
    <location>
        <begin position="525"/>
        <end position="600"/>
    </location>
</feature>
<dbReference type="GO" id="GO:0006325">
    <property type="term" value="P:chromatin organization"/>
    <property type="evidence" value="ECO:0007669"/>
    <property type="project" value="UniProtKB-KW"/>
</dbReference>
<dbReference type="GO" id="GO:0003682">
    <property type="term" value="F:chromatin binding"/>
    <property type="evidence" value="ECO:0007669"/>
    <property type="project" value="TreeGrafter"/>
</dbReference>
<feature type="compositionally biased region" description="Polar residues" evidence="9">
    <location>
        <begin position="1075"/>
        <end position="1089"/>
    </location>
</feature>
<evidence type="ECO:0000256" key="6">
    <source>
        <dbReference type="ARBA" id="ARBA00023242"/>
    </source>
</evidence>
<feature type="compositionally biased region" description="Basic and acidic residues" evidence="9">
    <location>
        <begin position="745"/>
        <end position="757"/>
    </location>
</feature>
<feature type="compositionally biased region" description="Basic and acidic residues" evidence="9">
    <location>
        <begin position="137"/>
        <end position="150"/>
    </location>
</feature>
<dbReference type="PROSITE" id="PS50090">
    <property type="entry name" value="MYB_LIKE"/>
    <property type="match status" value="1"/>
</dbReference>
<feature type="region of interest" description="Disordered" evidence="9">
    <location>
        <begin position="107"/>
        <end position="266"/>
    </location>
</feature>
<dbReference type="PANTHER" id="PTHR46459:SF1">
    <property type="entry name" value="E1A-BINDING PROTEIN P400"/>
    <property type="match status" value="1"/>
</dbReference>
<gene>
    <name evidence="12" type="ORF">M436DRAFT_84268</name>
</gene>
<dbReference type="GO" id="GO:0035267">
    <property type="term" value="C:NuA4 histone acetyltransferase complex"/>
    <property type="evidence" value="ECO:0007669"/>
    <property type="project" value="TreeGrafter"/>
</dbReference>
<dbReference type="SUPFAM" id="SSF46689">
    <property type="entry name" value="Homeodomain-like"/>
    <property type="match status" value="1"/>
</dbReference>
<keyword evidence="6" id="KW-0539">Nucleus</keyword>
<evidence type="ECO:0000256" key="9">
    <source>
        <dbReference type="SAM" id="MobiDB-lite"/>
    </source>
</evidence>
<evidence type="ECO:0000256" key="3">
    <source>
        <dbReference type="ARBA" id="ARBA00022763"/>
    </source>
</evidence>
<feature type="compositionally biased region" description="Basic and acidic residues" evidence="9">
    <location>
        <begin position="969"/>
        <end position="988"/>
    </location>
</feature>
<dbReference type="InterPro" id="IPR001005">
    <property type="entry name" value="SANT/Myb"/>
</dbReference>
<dbReference type="SMART" id="SM00717">
    <property type="entry name" value="SANT"/>
    <property type="match status" value="1"/>
</dbReference>
<feature type="region of interest" description="Disordered" evidence="9">
    <location>
        <begin position="595"/>
        <end position="644"/>
    </location>
</feature>
<feature type="compositionally biased region" description="Polar residues" evidence="9">
    <location>
        <begin position="124"/>
        <end position="136"/>
    </location>
</feature>
<evidence type="ECO:0000256" key="5">
    <source>
        <dbReference type="ARBA" id="ARBA00023204"/>
    </source>
</evidence>
<keyword evidence="3" id="KW-0227">DNA damage</keyword>
<feature type="region of interest" description="Disordered" evidence="9">
    <location>
        <begin position="720"/>
        <end position="759"/>
    </location>
</feature>
<feature type="compositionally biased region" description="Polar residues" evidence="9">
    <location>
        <begin position="1135"/>
        <end position="1165"/>
    </location>
</feature>
<feature type="domain" description="Myb-like" evidence="10">
    <location>
        <begin position="800"/>
        <end position="854"/>
    </location>
</feature>
<evidence type="ECO:0000259" key="11">
    <source>
        <dbReference type="PROSITE" id="PS51204"/>
    </source>
</evidence>
<feature type="region of interest" description="Disordered" evidence="9">
    <location>
        <begin position="1109"/>
        <end position="1189"/>
    </location>
</feature>
<dbReference type="GO" id="GO:0005634">
    <property type="term" value="C:nucleus"/>
    <property type="evidence" value="ECO:0007669"/>
    <property type="project" value="UniProtKB-SubCell"/>
</dbReference>
<comment type="function">
    <text evidence="7">Component of the NuA4 histone acetyltransferase complex which is involved in transcriptional activation of selected genes principally by acetylation of nucleosomal histone H4 and H2A. The NuA4 complex is also involved in DNA repair.</text>
</comment>
<evidence type="ECO:0000256" key="4">
    <source>
        <dbReference type="ARBA" id="ARBA00022853"/>
    </source>
</evidence>
<dbReference type="Pfam" id="PF07529">
    <property type="entry name" value="HSA"/>
    <property type="match status" value="1"/>
</dbReference>
<protein>
    <recommendedName>
        <fullName evidence="8">Vacuolar import and degradation protein 21</fullName>
    </recommendedName>
</protein>
<name>A0A074WCM8_9PEZI</name>
<feature type="compositionally biased region" description="Polar residues" evidence="9">
    <location>
        <begin position="1006"/>
        <end position="1016"/>
    </location>
</feature>
<dbReference type="HOGENOM" id="CLU_001331_1_0_1"/>
<feature type="region of interest" description="Disordered" evidence="9">
    <location>
        <begin position="1227"/>
        <end position="1419"/>
    </location>
</feature>
<comment type="subcellular location">
    <subcellularLocation>
        <location evidence="1">Nucleus</location>
    </subcellularLocation>
</comment>
<sequence>MSLAHLRDGPLSERKAARAASLTKRAARLRALNQITKSITQQCGLPPALNLDFDSLPSPPHTPSEDLLLNAADLEKGLHFQDSLLPFSLDAIEQNPAIKALARDVSSPTYSGTANGRSHVPAPSTDSDLTTNSHNNLRPEKIDPQRHSNDDSSVTPSGRDGQRHGPRTVHLPPKEVQEERFREKQLRQEARRKSAVESEKAQTEAASSPISTAGVPSVATPVPAGPSPLTSTDDDITSANQTVSVPPSLQPSVEEVRAKEEHDKLLQSQKETAYQEALGHEDDSPDVQLRLEQEQAAKATRDATLDPKPSLLDVDDNTSTTIAARDRSRAVASVQAQSESPSDSVSDASQKKRAPRPSLVNIMPPKDPTLANAVVENTGSVRTQSTMEVNESSRPSLLASKRAHTTGEVLKVKTEQPILRRPQRPVREQPQSPASLRCSELLKKEGYNTLKGVSVELTKDYLEPLYRIQVHEPPNGRPLHELLQRASKVITTTEQFAGYHERQDQRILRRIYQLQNANRWSLRQMQPCAEPAAPKTHMDHLMAEMKWMRTDFRQERKMKRATAKFFAEQCVEWHRADKETRRLMQIRLKSVEALRQDTAAPHSPAESNFENSDRHSQGAQSPPGLDNDVESSVEDFDPPRTPQYATVVPSSFFTAINMDKDTFHMQDNETLHSALAELPLLTPFDEDETPAHLIVKRPTPAVSKFCAAKMMIDASGPLKKRSRYDYSDEDDTMDDASKPASKKPRASEDDSGLRPEQTDVALFEPDNKLLRSRLHQNTAFRPPSEFQMPSSQFYEFRVASQWTEEDQQALRRLAKEYSFNWSLIADSLSLSSTFTSASDRRTPWECFERWVELESLPNEMRKTLYFKTWNQRLEGANRNNEAKYQQQVAQLAQTPGQPPTVMRKKTTPFKVDKRRQNRYLHMVDAMRKLARKREQQAHKQAEAQKAAHMRKQHENAAPKNGIPTPQEFSKMRQERDVQVHARQERYREQMLVQQRQAQMQRNGQMPNQQAHSNASAPNRPGANMPHPPGSQAQPGGPQQVNHQGLPNGQHPNTAAQAGAHLNTPQTGMRGGIPQAQMQPNMRPVTNGQVHGTPDGMQQRVLEAQRANQTKMNGQQYQMAPPNRASPGGMHVPNGVGNQPAMNGMQNVRTPGPQAQNHQSATNGSAASPHMPPPPTPTGQPQQSVSHSSGVVPNITSITHQLQAQYPQASAEKIQEMATERLRHIHLQGQHQQSHQQARQSALSAAAGTHATNVMPNGSPAYHQNQTAFHQNNGNGQHTAFNANNGNATGNASNASAQQYAAGMRQRVLAQQSQMQHQNQNPSVPNSGSPRVAQASPVPGMAAPSPNMASAHPSPNAPLGGNNRTPTPQMRRMGSGQGASASGTPQPVPQLQQTPSAMQRQSPVVQQASPRPVSAGVVRQ</sequence>
<dbReference type="GO" id="GO:0006281">
    <property type="term" value="P:DNA repair"/>
    <property type="evidence" value="ECO:0007669"/>
    <property type="project" value="UniProtKB-KW"/>
</dbReference>
<dbReference type="Proteomes" id="UP000027730">
    <property type="component" value="Unassembled WGS sequence"/>
</dbReference>
<keyword evidence="4" id="KW-0156">Chromatin regulator</keyword>
<feature type="compositionally biased region" description="Basic and acidic residues" evidence="9">
    <location>
        <begin position="930"/>
        <end position="942"/>
    </location>
</feature>
<dbReference type="CDD" id="cd00167">
    <property type="entry name" value="SANT"/>
    <property type="match status" value="1"/>
</dbReference>
<dbReference type="STRING" id="1043004.A0A074WCM8"/>
<dbReference type="PROSITE" id="PS51204">
    <property type="entry name" value="HSA"/>
    <property type="match status" value="1"/>
</dbReference>
<feature type="region of interest" description="Disordered" evidence="9">
    <location>
        <begin position="930"/>
        <end position="1094"/>
    </location>
</feature>
<feature type="compositionally biased region" description="Acidic residues" evidence="9">
    <location>
        <begin position="627"/>
        <end position="636"/>
    </location>
</feature>
<feature type="compositionally biased region" description="Polar residues" evidence="9">
    <location>
        <begin position="1249"/>
        <end position="1277"/>
    </location>
</feature>
<feature type="compositionally biased region" description="Polar residues" evidence="9">
    <location>
        <begin position="107"/>
        <end position="116"/>
    </location>
</feature>
<feature type="compositionally biased region" description="Low complexity" evidence="9">
    <location>
        <begin position="1278"/>
        <end position="1302"/>
    </location>
</feature>
<feature type="compositionally biased region" description="Low complexity" evidence="9">
    <location>
        <begin position="330"/>
        <end position="348"/>
    </location>
</feature>
<keyword evidence="5" id="KW-0234">DNA repair</keyword>
<comment type="similarity">
    <text evidence="2">Belongs to the EAF1 family.</text>
</comment>
<keyword evidence="13" id="KW-1185">Reference proteome</keyword>
<dbReference type="GeneID" id="25417316"/>
<dbReference type="RefSeq" id="XP_013424977.1">
    <property type="nucleotide sequence ID" value="XM_013569523.1"/>
</dbReference>
<feature type="compositionally biased region" description="Basic and acidic residues" evidence="9">
    <location>
        <begin position="172"/>
        <end position="202"/>
    </location>
</feature>
<feature type="compositionally biased region" description="Polar residues" evidence="9">
    <location>
        <begin position="1395"/>
        <end position="1408"/>
    </location>
</feature>
<dbReference type="InterPro" id="IPR009057">
    <property type="entry name" value="Homeodomain-like_sf"/>
</dbReference>
<dbReference type="Pfam" id="PF13921">
    <property type="entry name" value="Myb_DNA-bind_6"/>
    <property type="match status" value="1"/>
</dbReference>
<proteinExistence type="inferred from homology"/>
<evidence type="ECO:0000313" key="12">
    <source>
        <dbReference type="EMBL" id="KEQ70693.1"/>
    </source>
</evidence>
<evidence type="ECO:0000256" key="8">
    <source>
        <dbReference type="ARBA" id="ARBA00029670"/>
    </source>
</evidence>
<evidence type="ECO:0000256" key="1">
    <source>
        <dbReference type="ARBA" id="ARBA00004123"/>
    </source>
</evidence>
<evidence type="ECO:0000313" key="13">
    <source>
        <dbReference type="Proteomes" id="UP000027730"/>
    </source>
</evidence>